<feature type="domain" description="DNA/pantothenate metabolism flavoprotein C-terminal" evidence="6">
    <location>
        <begin position="185"/>
        <end position="390"/>
    </location>
</feature>
<feature type="binding site" evidence="3">
    <location>
        <position position="341"/>
    </location>
    <ligand>
        <name>CTP</name>
        <dbReference type="ChEBI" id="CHEBI:37563"/>
    </ligand>
</feature>
<comment type="cofactor">
    <cofactor evidence="3">
        <name>Mg(2+)</name>
        <dbReference type="ChEBI" id="CHEBI:18420"/>
    </cofactor>
</comment>
<evidence type="ECO:0000256" key="2">
    <source>
        <dbReference type="ARBA" id="ARBA00023239"/>
    </source>
</evidence>
<dbReference type="HAMAP" id="MF_02225">
    <property type="entry name" value="CoaBC"/>
    <property type="match status" value="1"/>
</dbReference>
<comment type="caution">
    <text evidence="7">The sequence shown here is derived from an EMBL/GenBank/DDBJ whole genome shotgun (WGS) entry which is preliminary data.</text>
</comment>
<dbReference type="EC" id="4.1.1.36" evidence="3"/>
<keyword evidence="8" id="KW-1185">Reference proteome</keyword>
<dbReference type="InterPro" id="IPR005252">
    <property type="entry name" value="CoaBC"/>
</dbReference>
<keyword evidence="3 4" id="KW-0436">Ligase</keyword>
<feature type="domain" description="Flavoprotein" evidence="5">
    <location>
        <begin position="8"/>
        <end position="176"/>
    </location>
</feature>
<comment type="similarity">
    <text evidence="3 4">In the C-terminal section; belongs to the PPC synthetase family.</text>
</comment>
<keyword evidence="3 4" id="KW-0285">Flavoprotein</keyword>
<dbReference type="Gene3D" id="3.40.50.10300">
    <property type="entry name" value="CoaB-like"/>
    <property type="match status" value="1"/>
</dbReference>
<dbReference type="InterPro" id="IPR035929">
    <property type="entry name" value="CoaB-like_sf"/>
</dbReference>
<dbReference type="GO" id="GO:0016874">
    <property type="term" value="F:ligase activity"/>
    <property type="evidence" value="ECO:0007669"/>
    <property type="project" value="UniProtKB-KW"/>
</dbReference>
<feature type="region of interest" description="Phosphopantothenoylcysteine decarboxylase" evidence="3">
    <location>
        <begin position="1"/>
        <end position="189"/>
    </location>
</feature>
<name>A0ABY1N9D7_9BACT</name>
<dbReference type="SUPFAM" id="SSF102645">
    <property type="entry name" value="CoaB-like"/>
    <property type="match status" value="1"/>
</dbReference>
<dbReference type="RefSeq" id="WP_283399681.1">
    <property type="nucleotide sequence ID" value="NZ_FXUB01000001.1"/>
</dbReference>
<dbReference type="InterPro" id="IPR007085">
    <property type="entry name" value="DNA/pantothenate-metab_flavo_C"/>
</dbReference>
<evidence type="ECO:0000256" key="4">
    <source>
        <dbReference type="RuleBase" id="RU364078"/>
    </source>
</evidence>
<keyword evidence="3 4" id="KW-0288">FMN</keyword>
<dbReference type="Gene3D" id="3.40.50.1950">
    <property type="entry name" value="Flavin prenyltransferase-like"/>
    <property type="match status" value="1"/>
</dbReference>
<reference evidence="7 8" key="1">
    <citation type="submission" date="2017-05" db="EMBL/GenBank/DDBJ databases">
        <authorList>
            <person name="Varghese N."/>
            <person name="Submissions S."/>
        </authorList>
    </citation>
    <scope>NUCLEOTIDE SEQUENCE [LARGE SCALE GENOMIC DNA]</scope>
    <source>
        <strain evidence="7 8">DSM 15522</strain>
    </source>
</reference>
<dbReference type="Pfam" id="PF02441">
    <property type="entry name" value="Flavoprotein"/>
    <property type="match status" value="1"/>
</dbReference>
<feature type="binding site" evidence="3">
    <location>
        <position position="337"/>
    </location>
    <ligand>
        <name>CTP</name>
        <dbReference type="ChEBI" id="CHEBI:37563"/>
    </ligand>
</feature>
<dbReference type="Pfam" id="PF04127">
    <property type="entry name" value="DFP"/>
    <property type="match status" value="1"/>
</dbReference>
<organism evidence="7 8">
    <name type="scientific">Desulfurobacterium pacificum</name>
    <dbReference type="NCBI Taxonomy" id="240166"/>
    <lineage>
        <taxon>Bacteria</taxon>
        <taxon>Pseudomonadati</taxon>
        <taxon>Aquificota</taxon>
        <taxon>Aquificia</taxon>
        <taxon>Desulfurobacteriales</taxon>
        <taxon>Desulfurobacteriaceae</taxon>
        <taxon>Desulfurobacterium</taxon>
    </lineage>
</organism>
<comment type="caution">
    <text evidence="3">Lacks conserved residue(s) required for the propagation of feature annotation.</text>
</comment>
<evidence type="ECO:0000313" key="7">
    <source>
        <dbReference type="EMBL" id="SMP04050.1"/>
    </source>
</evidence>
<comment type="function">
    <text evidence="3">Catalyzes two sequential steps in the biosynthesis of coenzyme A. In the first step cysteine is conjugated to 4'-phosphopantothenate to form 4-phosphopantothenoylcysteine. In the second step the latter compound is decarboxylated to form 4'-phosphopantotheine.</text>
</comment>
<evidence type="ECO:0000313" key="8">
    <source>
        <dbReference type="Proteomes" id="UP001157911"/>
    </source>
</evidence>
<comment type="cofactor">
    <cofactor evidence="3">
        <name>FMN</name>
        <dbReference type="ChEBI" id="CHEBI:58210"/>
    </cofactor>
    <text evidence="3">Binds 1 FMN per subunit.</text>
</comment>
<keyword evidence="3" id="KW-0479">Metal-binding</keyword>
<dbReference type="SUPFAM" id="SSF52507">
    <property type="entry name" value="Homo-oligomeric flavin-containing Cys decarboxylases, HFCD"/>
    <property type="match status" value="1"/>
</dbReference>
<keyword evidence="3" id="KW-0511">Multifunctional enzyme</keyword>
<feature type="binding site" evidence="3">
    <location>
        <position position="278"/>
    </location>
    <ligand>
        <name>CTP</name>
        <dbReference type="ChEBI" id="CHEBI:37563"/>
    </ligand>
</feature>
<feature type="binding site" evidence="3">
    <location>
        <position position="323"/>
    </location>
    <ligand>
        <name>CTP</name>
        <dbReference type="ChEBI" id="CHEBI:37563"/>
    </ligand>
</feature>
<dbReference type="NCBIfam" id="TIGR00521">
    <property type="entry name" value="coaBC_dfp"/>
    <property type="match status" value="1"/>
</dbReference>
<keyword evidence="3" id="KW-0460">Magnesium</keyword>
<accession>A0ABY1N9D7</accession>
<dbReference type="PANTHER" id="PTHR14359:SF6">
    <property type="entry name" value="PHOSPHOPANTOTHENOYLCYSTEINE DECARBOXYLASE"/>
    <property type="match status" value="1"/>
</dbReference>
<feature type="region of interest" description="Phosphopantothenate--cysteine ligase" evidence="3">
    <location>
        <begin position="190"/>
        <end position="391"/>
    </location>
</feature>
<dbReference type="EMBL" id="FXUB01000001">
    <property type="protein sequence ID" value="SMP04050.1"/>
    <property type="molecule type" value="Genomic_DNA"/>
</dbReference>
<dbReference type="PANTHER" id="PTHR14359">
    <property type="entry name" value="HOMO-OLIGOMERIC FLAVIN CONTAINING CYS DECARBOXYLASE FAMILY"/>
    <property type="match status" value="1"/>
</dbReference>
<sequence>MEEVIKNKKILLAVTGSIAAYKSVEILRLLQKKGAEVRVAMTPSAAKFVAPLTFEALTGYPVFLENVPERECEIRHTTLSAWADLLLIAPATANTIAKIACGIADTSVTELALCCQKGIICPAMNVRMFENPVTQENLKKLKSLDWDIVEPKSGYLACREEGKGRLADVEDIVDAVSYYFMPKTLKGKKVVVTAGATREYIDPVRFISNPSSGKMGFALAKASKGFGADVVLITGKTHLKTPYGVKRIDVETVEEMHNAVMKEVKDADIYISSAAIGDFKPARRSTEKIKKTKDRLTLELVRTQDILKAVGESKREGQLVIGFAAETENEIKNAKEKMKRKNLDGIVVNNVKKGIFGSDETEVTFLFKGKEKKISGSKEKVALEIIKEIAG</sequence>
<comment type="catalytic activity">
    <reaction evidence="3 4">
        <text>(R)-4'-phosphopantothenate + L-cysteine + CTP = N-[(R)-4-phosphopantothenoyl]-L-cysteine + CMP + diphosphate + H(+)</text>
        <dbReference type="Rhea" id="RHEA:19397"/>
        <dbReference type="ChEBI" id="CHEBI:10986"/>
        <dbReference type="ChEBI" id="CHEBI:15378"/>
        <dbReference type="ChEBI" id="CHEBI:33019"/>
        <dbReference type="ChEBI" id="CHEBI:35235"/>
        <dbReference type="ChEBI" id="CHEBI:37563"/>
        <dbReference type="ChEBI" id="CHEBI:59458"/>
        <dbReference type="ChEBI" id="CHEBI:60377"/>
        <dbReference type="EC" id="6.3.2.5"/>
    </reaction>
</comment>
<proteinExistence type="inferred from homology"/>
<comment type="function">
    <text evidence="4">Catalyzes two steps in the biosynthesis of coenzyme A. In the first step cysteine is conjugated to 4'-phosphopantothenate to form 4-phosphopantothenoylcysteine, in the latter compound is decarboxylated to form 4'-phosphopantotheine.</text>
</comment>
<dbReference type="Proteomes" id="UP001157911">
    <property type="component" value="Unassembled WGS sequence"/>
</dbReference>
<comment type="pathway">
    <text evidence="3 4">Cofactor biosynthesis; coenzyme A biosynthesis; CoA from (R)-pantothenate: step 3/5.</text>
</comment>
<feature type="active site" description="Proton donor" evidence="3">
    <location>
        <position position="158"/>
    </location>
</feature>
<dbReference type="InterPro" id="IPR036551">
    <property type="entry name" value="Flavin_trans-like"/>
</dbReference>
<evidence type="ECO:0000256" key="3">
    <source>
        <dbReference type="HAMAP-Rule" id="MF_02225"/>
    </source>
</evidence>
<feature type="binding site" evidence="3">
    <location>
        <position position="288"/>
    </location>
    <ligand>
        <name>CTP</name>
        <dbReference type="ChEBI" id="CHEBI:37563"/>
    </ligand>
</feature>
<comment type="similarity">
    <text evidence="3 4">In the N-terminal section; belongs to the HFCD (homo-oligomeric flavin containing Cys decarboxylase) superfamily.</text>
</comment>
<keyword evidence="2 3" id="KW-0456">Lyase</keyword>
<gene>
    <name evidence="3" type="primary">coaBC</name>
    <name evidence="7" type="ORF">SAMN06265339_0173</name>
</gene>
<evidence type="ECO:0000259" key="5">
    <source>
        <dbReference type="Pfam" id="PF02441"/>
    </source>
</evidence>
<dbReference type="EC" id="6.3.2.5" evidence="3"/>
<protein>
    <recommendedName>
        <fullName evidence="3">Coenzyme A biosynthesis bifunctional protein CoaBC</fullName>
    </recommendedName>
    <alternativeName>
        <fullName evidence="3">DNA/pantothenate metabolism flavoprotein</fullName>
    </alternativeName>
    <alternativeName>
        <fullName evidence="3">Phosphopantothenoylcysteine synthetase/decarboxylase</fullName>
        <shortName evidence="3">PPCS-PPCDC</shortName>
    </alternativeName>
    <domain>
        <recommendedName>
            <fullName evidence="3">Phosphopantothenoylcysteine decarboxylase</fullName>
            <shortName evidence="3">PPC decarboxylase</shortName>
            <shortName evidence="3">PPC-DC</shortName>
            <ecNumber evidence="3">4.1.1.36</ecNumber>
        </recommendedName>
        <alternativeName>
            <fullName evidence="3">CoaC</fullName>
        </alternativeName>
    </domain>
    <domain>
        <recommendedName>
            <fullName evidence="3">Phosphopantothenate--cysteine ligase</fullName>
            <ecNumber evidence="3">6.3.2.5</ecNumber>
        </recommendedName>
        <alternativeName>
            <fullName evidence="3">CoaB</fullName>
        </alternativeName>
        <alternativeName>
            <fullName evidence="3">Phosphopantothenoylcysteine synthetase</fullName>
            <shortName evidence="3">PPC synthetase</shortName>
            <shortName evidence="3">PPC-S</shortName>
        </alternativeName>
    </domain>
</protein>
<evidence type="ECO:0000256" key="1">
    <source>
        <dbReference type="ARBA" id="ARBA00022793"/>
    </source>
</evidence>
<dbReference type="InterPro" id="IPR003382">
    <property type="entry name" value="Flavoprotein"/>
</dbReference>
<keyword evidence="1 3" id="KW-0210">Decarboxylase</keyword>
<comment type="pathway">
    <text evidence="3 4">Cofactor biosynthesis; coenzyme A biosynthesis; CoA from (R)-pantothenate: step 2/5.</text>
</comment>
<comment type="catalytic activity">
    <reaction evidence="3 4">
        <text>N-[(R)-4-phosphopantothenoyl]-L-cysteine + H(+) = (R)-4'-phosphopantetheine + CO2</text>
        <dbReference type="Rhea" id="RHEA:16793"/>
        <dbReference type="ChEBI" id="CHEBI:15378"/>
        <dbReference type="ChEBI" id="CHEBI:16526"/>
        <dbReference type="ChEBI" id="CHEBI:59458"/>
        <dbReference type="ChEBI" id="CHEBI:61723"/>
        <dbReference type="EC" id="4.1.1.36"/>
    </reaction>
</comment>
<evidence type="ECO:0000259" key="6">
    <source>
        <dbReference type="Pfam" id="PF04127"/>
    </source>
</evidence>